<gene>
    <name evidence="1" type="ORF">NM688_g7089</name>
</gene>
<name>A0ACC1S999_9APHY</name>
<proteinExistence type="predicted"/>
<reference evidence="1" key="1">
    <citation type="submission" date="2022-07" db="EMBL/GenBank/DDBJ databases">
        <title>Genome Sequence of Phlebia brevispora.</title>
        <authorList>
            <person name="Buettner E."/>
        </authorList>
    </citation>
    <scope>NUCLEOTIDE SEQUENCE</scope>
    <source>
        <strain evidence="1">MPL23</strain>
    </source>
</reference>
<accession>A0ACC1S999</accession>
<protein>
    <submittedName>
        <fullName evidence="1">Uncharacterized protein</fullName>
    </submittedName>
</protein>
<organism evidence="1 2">
    <name type="scientific">Phlebia brevispora</name>
    <dbReference type="NCBI Taxonomy" id="194682"/>
    <lineage>
        <taxon>Eukaryota</taxon>
        <taxon>Fungi</taxon>
        <taxon>Dikarya</taxon>
        <taxon>Basidiomycota</taxon>
        <taxon>Agaricomycotina</taxon>
        <taxon>Agaricomycetes</taxon>
        <taxon>Polyporales</taxon>
        <taxon>Meruliaceae</taxon>
        <taxon>Phlebia</taxon>
    </lineage>
</organism>
<keyword evidence="2" id="KW-1185">Reference proteome</keyword>
<evidence type="ECO:0000313" key="1">
    <source>
        <dbReference type="EMBL" id="KAJ3534733.1"/>
    </source>
</evidence>
<dbReference type="Proteomes" id="UP001148662">
    <property type="component" value="Unassembled WGS sequence"/>
</dbReference>
<evidence type="ECO:0000313" key="2">
    <source>
        <dbReference type="Proteomes" id="UP001148662"/>
    </source>
</evidence>
<comment type="caution">
    <text evidence="1">The sequence shown here is derived from an EMBL/GenBank/DDBJ whole genome shotgun (WGS) entry which is preliminary data.</text>
</comment>
<sequence>MLYYAKPLQLPAELDHKALQSKTDAEDWDGILAFETPHVLHHSYVLIVVRRAGTRTHNYCGKLVKDGRELGMDRRHSDARLDQVYRSSELEYTIGTIPESVYAWRDQLAPIKRARTADATLSCTQPSSLLTAFDIASKMAPSDTNQEVFQQLKACCVPLLGSSNLTPGSISRVSDLLSHIIQILHEAQSRRVLTVSLVSYVFFPISTILRRNAPSAIPDQVLEKVFAILALLCERWWWDMDVTTWEQIFMLSGAILAGFDTKGKGKERADETREAAVRCLWALVHPRLPEEDPAGSGGIFVRSDKVFSKFQEHSRIPTFVPIMGQTVDSVLACTESQHLPLQRMSLSVLQVVIKDYLSDGLIPSILPGVVSGMCKVALGVKLHKTWTNGDVVAAALSVIQEVVLRAISDDICVQEGAVKGVQDLEDLVEIASSCDNTARPKPAPYATVRTTEWLRGTSSQLHIALNSLNLLVKHPSPTALQRLATLAAAILRATSLTLPQSQPLLLTILLSLSASDFDSVSTHASSTLSDVLNSNAQSALLPVLLQISKDYLASLPRLLPSHSDTKVEHVAQVIEAICKLATLHGDQATSGSAIAHGVAKLLGPSGGIEKWGWSLLSVLEISTPTITTAASAARLALENDSGTVEWMPFPPVNLVLLLSRSAQEALERMFRALGSAAGDAGLYTVEWFFSIGRGSITPRAIAALWCGCRLLEGVGHVSLEGPGDGSPIGGGKHRRTVEKFARGVTKQLAEVWDEESDASISAQDEVREDEDAVNVEHLSGLVTVRTPLEVAQHIAPQSHAPRRTVAQPELQKALALQAIAISSGILQARFTPLLLNTLYPVLHSLVSKNPHLSSTALSTLHYITHITSHASPSNLLLSNFDYALDAVSRHLNRRWLDVDAAAVLVILVRLVGRDVVRKAGDVVDECFDRLDEYHGYEVVVDGLIAVLSEVVDVIGSDELNRLERNPPPPVDTGVLQPNVYPVETVLEWLKQREEGKTKEQEAQNEDFGPVPQKAWGKSEELEEEDAPQPADPTDEKPATPTQALIQHIVSRSMFFLTHGSPTIRARILTLLGRAVPVLPDTSLLPSVHHAWPFILNRLSDPEPFVLSAAATLIELLATHVGDFMFRRIWDDVWPRFRTMLAKLDAADAQSALARRGHGAVGTESAHTHSHRLYRAIIRTMAATAKGVQTNDDATWEVIVTFRRFLHRQAHEELQASARDLYKALSRNNEDAVWLALSATMGEIDVCSFMHETKWDIAENTRQVLGSA</sequence>
<dbReference type="EMBL" id="JANHOG010001585">
    <property type="protein sequence ID" value="KAJ3534733.1"/>
    <property type="molecule type" value="Genomic_DNA"/>
</dbReference>